<comment type="caution">
    <text evidence="9">The sequence shown here is derived from an EMBL/GenBank/DDBJ whole genome shotgun (WGS) entry which is preliminary data.</text>
</comment>
<evidence type="ECO:0000313" key="10">
    <source>
        <dbReference type="Proteomes" id="UP000886881"/>
    </source>
</evidence>
<dbReference type="AlphaFoldDB" id="A0A9D1GP37"/>
<evidence type="ECO:0000256" key="4">
    <source>
        <dbReference type="ARBA" id="ARBA00023136"/>
    </source>
</evidence>
<dbReference type="EMBL" id="DVLC01000122">
    <property type="protein sequence ID" value="HIT47548.1"/>
    <property type="molecule type" value="Genomic_DNA"/>
</dbReference>
<dbReference type="PROSITE" id="PS51257">
    <property type="entry name" value="PROKAR_LIPOPROTEIN"/>
    <property type="match status" value="1"/>
</dbReference>
<name>A0A9D1GP37_9BACT</name>
<evidence type="ECO:0000259" key="7">
    <source>
        <dbReference type="Pfam" id="PF07980"/>
    </source>
</evidence>
<evidence type="ECO:0000256" key="6">
    <source>
        <dbReference type="SAM" id="SignalP"/>
    </source>
</evidence>
<dbReference type="Proteomes" id="UP000886881">
    <property type="component" value="Unassembled WGS sequence"/>
</dbReference>
<proteinExistence type="inferred from homology"/>
<comment type="similarity">
    <text evidence="2">Belongs to the SusD family.</text>
</comment>
<feature type="signal peptide" evidence="6">
    <location>
        <begin position="1"/>
        <end position="24"/>
    </location>
</feature>
<dbReference type="SUPFAM" id="SSF48452">
    <property type="entry name" value="TPR-like"/>
    <property type="match status" value="1"/>
</dbReference>
<evidence type="ECO:0000256" key="5">
    <source>
        <dbReference type="ARBA" id="ARBA00023237"/>
    </source>
</evidence>
<organism evidence="9 10">
    <name type="scientific">Candidatus Cryptobacteroides merdipullorum</name>
    <dbReference type="NCBI Taxonomy" id="2840771"/>
    <lineage>
        <taxon>Bacteria</taxon>
        <taxon>Pseudomonadati</taxon>
        <taxon>Bacteroidota</taxon>
        <taxon>Bacteroidia</taxon>
        <taxon>Bacteroidales</taxon>
        <taxon>Candidatus Cryptobacteroides</taxon>
    </lineage>
</organism>
<sequence>MKNSIKILASVLAFGALTLGTSCTNDFLDEQKVDQASSDYLNEPEGLASMANSLYMEFNYFFNNESSYCYTNYGTDEFMVAGDNSNQMWNDYDARLGSVVTPAVNSNTQAITTFWDTLYYWIARCNTIISKAAVVEGTAFENETLGLAYFVRGFNYLFLTMQFGDIPLVIDAITTPEREFTRASQKDVYERIILDLEEAYNRLTTDANMATRNYVTKYAAAHYLAQAHLWRASEINDSWNAEYKTADLEAVIEYADEVIAAHPLAADYNDLFNNFTAYDSSITETNTEIVLSSGSSDSDVNNRKGNWGLALFTAWYQGFPLMKRDIAGAREYQRMKTTPSYAYYLYDLENDSRFWKSFKTTYAVNNATEATITVDGQTIPGNEYFPSNNGEYLSTMYIINREDYGQKYYRSEVNIDKTVTAPSYTRTDYRTGKKIPAINALIIYEDNSDQIVGTSMTPDYNTLLAPLCKYLDGAVNANNLGSGYRDGLLARSAEDYFFKAEALIRQGNIDAGLAVLQPLRDRAEFKAGEERDAYMDGGMAYHYNTYKSGLSGFEANCAFYPMNSYYYSLGGWDDADYREATNARASELPAVTSGNYPEEDQKIMDKLGYSSDYDKAMCYLLNEKSREMYGEYKRWMDLARTKTLEKRLVFNDQAYSTKLTDITGHTAAVNGVEYATNNTGGSFNPDKHYYRPIPQTFLDNITANGSPLTADQKAAMQNPGY</sequence>
<evidence type="ECO:0000256" key="1">
    <source>
        <dbReference type="ARBA" id="ARBA00004442"/>
    </source>
</evidence>
<evidence type="ECO:0000256" key="3">
    <source>
        <dbReference type="ARBA" id="ARBA00022729"/>
    </source>
</evidence>
<dbReference type="InterPro" id="IPR033985">
    <property type="entry name" value="SusD-like_N"/>
</dbReference>
<comment type="subcellular location">
    <subcellularLocation>
        <location evidence="1">Cell outer membrane</location>
    </subcellularLocation>
</comment>
<feature type="chain" id="PRO_5038911324" evidence="6">
    <location>
        <begin position="25"/>
        <end position="721"/>
    </location>
</feature>
<dbReference type="Gene3D" id="1.25.40.390">
    <property type="match status" value="1"/>
</dbReference>
<dbReference type="Pfam" id="PF14322">
    <property type="entry name" value="SusD-like_3"/>
    <property type="match status" value="1"/>
</dbReference>
<evidence type="ECO:0000256" key="2">
    <source>
        <dbReference type="ARBA" id="ARBA00006275"/>
    </source>
</evidence>
<reference evidence="9" key="1">
    <citation type="submission" date="2020-10" db="EMBL/GenBank/DDBJ databases">
        <authorList>
            <person name="Gilroy R."/>
        </authorList>
    </citation>
    <scope>NUCLEOTIDE SEQUENCE</scope>
    <source>
        <strain evidence="9">ChiHecec2B26-709</strain>
    </source>
</reference>
<dbReference type="Pfam" id="PF07980">
    <property type="entry name" value="SusD_RagB"/>
    <property type="match status" value="1"/>
</dbReference>
<dbReference type="InterPro" id="IPR011990">
    <property type="entry name" value="TPR-like_helical_dom_sf"/>
</dbReference>
<accession>A0A9D1GP37</accession>
<gene>
    <name evidence="9" type="ORF">IAC35_06795</name>
</gene>
<feature type="domain" description="SusD-like N-terminal" evidence="8">
    <location>
        <begin position="26"/>
        <end position="227"/>
    </location>
</feature>
<protein>
    <submittedName>
        <fullName evidence="9">RagB/SusD family nutrient uptake outer membrane protein</fullName>
    </submittedName>
</protein>
<dbReference type="InterPro" id="IPR012944">
    <property type="entry name" value="SusD_RagB_dom"/>
</dbReference>
<dbReference type="GO" id="GO:0009279">
    <property type="term" value="C:cell outer membrane"/>
    <property type="evidence" value="ECO:0007669"/>
    <property type="project" value="UniProtKB-SubCell"/>
</dbReference>
<evidence type="ECO:0000313" key="9">
    <source>
        <dbReference type="EMBL" id="HIT47548.1"/>
    </source>
</evidence>
<keyword evidence="5" id="KW-0998">Cell outer membrane</keyword>
<keyword evidence="3 6" id="KW-0732">Signal</keyword>
<keyword evidence="4" id="KW-0472">Membrane</keyword>
<evidence type="ECO:0000259" key="8">
    <source>
        <dbReference type="Pfam" id="PF14322"/>
    </source>
</evidence>
<feature type="domain" description="RagB/SusD" evidence="7">
    <location>
        <begin position="335"/>
        <end position="701"/>
    </location>
</feature>
<reference evidence="9" key="2">
    <citation type="journal article" date="2021" name="PeerJ">
        <title>Extensive microbial diversity within the chicken gut microbiome revealed by metagenomics and culture.</title>
        <authorList>
            <person name="Gilroy R."/>
            <person name="Ravi A."/>
            <person name="Getino M."/>
            <person name="Pursley I."/>
            <person name="Horton D.L."/>
            <person name="Alikhan N.F."/>
            <person name="Baker D."/>
            <person name="Gharbi K."/>
            <person name="Hall N."/>
            <person name="Watson M."/>
            <person name="Adriaenssens E.M."/>
            <person name="Foster-Nyarko E."/>
            <person name="Jarju S."/>
            <person name="Secka A."/>
            <person name="Antonio M."/>
            <person name="Oren A."/>
            <person name="Chaudhuri R.R."/>
            <person name="La Ragione R."/>
            <person name="Hildebrand F."/>
            <person name="Pallen M.J."/>
        </authorList>
    </citation>
    <scope>NUCLEOTIDE SEQUENCE</scope>
    <source>
        <strain evidence="9">ChiHecec2B26-709</strain>
    </source>
</reference>